<gene>
    <name evidence="6" type="ORF">TCM_043586</name>
</gene>
<dbReference type="Gene3D" id="3.40.50.300">
    <property type="entry name" value="P-loop containing nucleotide triphosphate hydrolases"/>
    <property type="match status" value="1"/>
</dbReference>
<feature type="compositionally biased region" description="Basic and acidic residues" evidence="5">
    <location>
        <begin position="1"/>
        <end position="14"/>
    </location>
</feature>
<dbReference type="InParanoid" id="A0A061FQQ8"/>
<sequence length="168" mass="18686">MHHNHDITQLDPPKKFRPKKKKFSPSRSVRKLELLSPVPADIDIANSVEPFHISEIAKDLNLSSNHYNLYGKYKAKVLLPALDELQGSEDGYFDIGILADGTIFAQRNICCYLSSATIARTNFWNERGAAGGGYCKVILMDEFNLQLTGDIHAITAANNLLAAAIEIW</sequence>
<keyword evidence="4" id="KW-0067">ATP-binding</keyword>
<dbReference type="InterPro" id="IPR027417">
    <property type="entry name" value="P-loop_NTPase"/>
</dbReference>
<dbReference type="GO" id="GO:0004329">
    <property type="term" value="F:formate-tetrahydrofolate ligase activity"/>
    <property type="evidence" value="ECO:0007669"/>
    <property type="project" value="InterPro"/>
</dbReference>
<dbReference type="Proteomes" id="UP000026915">
    <property type="component" value="Chromosome 10"/>
</dbReference>
<evidence type="ECO:0000256" key="3">
    <source>
        <dbReference type="ARBA" id="ARBA00022741"/>
    </source>
</evidence>
<dbReference type="GO" id="GO:0006730">
    <property type="term" value="P:one-carbon metabolic process"/>
    <property type="evidence" value="ECO:0007669"/>
    <property type="project" value="UniProtKB-KW"/>
</dbReference>
<accession>A0A061FQQ8</accession>
<proteinExistence type="predicted"/>
<dbReference type="eggNOG" id="ENOG502QSVW">
    <property type="taxonomic scope" value="Eukaryota"/>
</dbReference>
<evidence type="ECO:0000256" key="5">
    <source>
        <dbReference type="SAM" id="MobiDB-lite"/>
    </source>
</evidence>
<dbReference type="Gramene" id="EOY19002">
    <property type="protein sequence ID" value="EOY19002"/>
    <property type="gene ID" value="TCM_043586"/>
</dbReference>
<dbReference type="SUPFAM" id="SSF52540">
    <property type="entry name" value="P-loop containing nucleoside triphosphate hydrolases"/>
    <property type="match status" value="1"/>
</dbReference>
<dbReference type="GO" id="GO:0005524">
    <property type="term" value="F:ATP binding"/>
    <property type="evidence" value="ECO:0007669"/>
    <property type="project" value="UniProtKB-KW"/>
</dbReference>
<evidence type="ECO:0000256" key="4">
    <source>
        <dbReference type="ARBA" id="ARBA00022840"/>
    </source>
</evidence>
<organism evidence="6 7">
    <name type="scientific">Theobroma cacao</name>
    <name type="common">Cacao</name>
    <name type="synonym">Cocoa</name>
    <dbReference type="NCBI Taxonomy" id="3641"/>
    <lineage>
        <taxon>Eukaryota</taxon>
        <taxon>Viridiplantae</taxon>
        <taxon>Streptophyta</taxon>
        <taxon>Embryophyta</taxon>
        <taxon>Tracheophyta</taxon>
        <taxon>Spermatophyta</taxon>
        <taxon>Magnoliopsida</taxon>
        <taxon>eudicotyledons</taxon>
        <taxon>Gunneridae</taxon>
        <taxon>Pentapetalae</taxon>
        <taxon>rosids</taxon>
        <taxon>malvids</taxon>
        <taxon>Malvales</taxon>
        <taxon>Malvaceae</taxon>
        <taxon>Byttnerioideae</taxon>
        <taxon>Theobroma</taxon>
    </lineage>
</organism>
<dbReference type="Pfam" id="PF01268">
    <property type="entry name" value="FTHFS"/>
    <property type="match status" value="2"/>
</dbReference>
<evidence type="ECO:0000256" key="1">
    <source>
        <dbReference type="ARBA" id="ARBA00022563"/>
    </source>
</evidence>
<evidence type="ECO:0000313" key="6">
    <source>
        <dbReference type="EMBL" id="EOY19002.1"/>
    </source>
</evidence>
<evidence type="ECO:0000256" key="2">
    <source>
        <dbReference type="ARBA" id="ARBA00022598"/>
    </source>
</evidence>
<dbReference type="HOGENOM" id="CLU_1589357_0_0_1"/>
<dbReference type="EMBL" id="CM001888">
    <property type="protein sequence ID" value="EOY19002.1"/>
    <property type="molecule type" value="Genomic_DNA"/>
</dbReference>
<feature type="region of interest" description="Disordered" evidence="5">
    <location>
        <begin position="1"/>
        <end position="25"/>
    </location>
</feature>
<dbReference type="AlphaFoldDB" id="A0A061FQQ8"/>
<keyword evidence="7" id="KW-1185">Reference proteome</keyword>
<reference evidence="6 7" key="1">
    <citation type="journal article" date="2013" name="Genome Biol.">
        <title>The genome sequence of the most widely cultivated cacao type and its use to identify candidate genes regulating pod color.</title>
        <authorList>
            <person name="Motamayor J.C."/>
            <person name="Mockaitis K."/>
            <person name="Schmutz J."/>
            <person name="Haiminen N."/>
            <person name="Iii D.L."/>
            <person name="Cornejo O."/>
            <person name="Findley S.D."/>
            <person name="Zheng P."/>
            <person name="Utro F."/>
            <person name="Royaert S."/>
            <person name="Saski C."/>
            <person name="Jenkins J."/>
            <person name="Podicheti R."/>
            <person name="Zhao M."/>
            <person name="Scheffler B.E."/>
            <person name="Stack J.C."/>
            <person name="Feltus F.A."/>
            <person name="Mustiga G.M."/>
            <person name="Amores F."/>
            <person name="Phillips W."/>
            <person name="Marelli J.P."/>
            <person name="May G.D."/>
            <person name="Shapiro H."/>
            <person name="Ma J."/>
            <person name="Bustamante C.D."/>
            <person name="Schnell R.J."/>
            <person name="Main D."/>
            <person name="Gilbert D."/>
            <person name="Parida L."/>
            <person name="Kuhn D.N."/>
        </authorList>
    </citation>
    <scope>NUCLEOTIDE SEQUENCE [LARGE SCALE GENOMIC DNA]</scope>
    <source>
        <strain evidence="7">cv. Matina 1-6</strain>
    </source>
</reference>
<evidence type="ECO:0000313" key="7">
    <source>
        <dbReference type="Proteomes" id="UP000026915"/>
    </source>
</evidence>
<name>A0A061FQQ8_THECC</name>
<protein>
    <submittedName>
        <fullName evidence="6">10-formyltetrahydrofolate synthetase, putative</fullName>
    </submittedName>
</protein>
<feature type="compositionally biased region" description="Basic residues" evidence="5">
    <location>
        <begin position="15"/>
        <end position="24"/>
    </location>
</feature>
<keyword evidence="3" id="KW-0547">Nucleotide-binding</keyword>
<keyword evidence="2" id="KW-0436">Ligase</keyword>
<keyword evidence="1" id="KW-0554">One-carbon metabolism</keyword>
<dbReference type="InterPro" id="IPR000559">
    <property type="entry name" value="Formate_THF_ligase"/>
</dbReference>
<dbReference type="STRING" id="3641.A0A061FQQ8"/>